<proteinExistence type="predicted"/>
<sequence length="86" mass="9774">MTRRFTPTARGWYFGQTEGIKSLSSGPTYLRQMGGIVEQMEDAVRPTSYQLHDHRVVRILNVVPADVLLHVVPLLQLEDAPIEEEL</sequence>
<dbReference type="Proteomes" id="UP000784294">
    <property type="component" value="Unassembled WGS sequence"/>
</dbReference>
<name>A0A3S5C2J9_9PLAT</name>
<accession>A0A3S5C2J9</accession>
<keyword evidence="2" id="KW-1185">Reference proteome</keyword>
<reference evidence="1" key="1">
    <citation type="submission" date="2018-11" db="EMBL/GenBank/DDBJ databases">
        <authorList>
            <consortium name="Pathogen Informatics"/>
        </authorList>
    </citation>
    <scope>NUCLEOTIDE SEQUENCE</scope>
</reference>
<dbReference type="AlphaFoldDB" id="A0A3S5C2J9"/>
<organism evidence="1 2">
    <name type="scientific">Protopolystoma xenopodis</name>
    <dbReference type="NCBI Taxonomy" id="117903"/>
    <lineage>
        <taxon>Eukaryota</taxon>
        <taxon>Metazoa</taxon>
        <taxon>Spiralia</taxon>
        <taxon>Lophotrochozoa</taxon>
        <taxon>Platyhelminthes</taxon>
        <taxon>Monogenea</taxon>
        <taxon>Polyopisthocotylea</taxon>
        <taxon>Polystomatidea</taxon>
        <taxon>Polystomatidae</taxon>
        <taxon>Protopolystoma</taxon>
    </lineage>
</organism>
<comment type="caution">
    <text evidence="1">The sequence shown here is derived from an EMBL/GenBank/DDBJ whole genome shotgun (WGS) entry which is preliminary data.</text>
</comment>
<protein>
    <submittedName>
        <fullName evidence="1">Uncharacterized protein</fullName>
    </submittedName>
</protein>
<gene>
    <name evidence="1" type="ORF">PXEA_LOCUS24642</name>
</gene>
<evidence type="ECO:0000313" key="2">
    <source>
        <dbReference type="Proteomes" id="UP000784294"/>
    </source>
</evidence>
<evidence type="ECO:0000313" key="1">
    <source>
        <dbReference type="EMBL" id="VEL31202.1"/>
    </source>
</evidence>
<dbReference type="EMBL" id="CAAALY010119786">
    <property type="protein sequence ID" value="VEL31202.1"/>
    <property type="molecule type" value="Genomic_DNA"/>
</dbReference>